<dbReference type="OrthoDB" id="9778513at2"/>
<gene>
    <name evidence="6" type="ORF">EDX97_08580</name>
</gene>
<comment type="similarity">
    <text evidence="2">Belongs to the FldB/FldC dehydratase alpha/beta subunit family.</text>
</comment>
<dbReference type="Gene3D" id="3.40.50.11900">
    <property type="match status" value="1"/>
</dbReference>
<accession>A0A3N0I026</accession>
<keyword evidence="7" id="KW-1185">Reference proteome</keyword>
<evidence type="ECO:0000256" key="3">
    <source>
        <dbReference type="ARBA" id="ARBA00022723"/>
    </source>
</evidence>
<dbReference type="Pfam" id="PF06050">
    <property type="entry name" value="HGD-D"/>
    <property type="match status" value="2"/>
</dbReference>
<protein>
    <submittedName>
        <fullName evidence="6">2-hydroxyacyl-CoA dehydratase</fullName>
    </submittedName>
</protein>
<comment type="cofactor">
    <cofactor evidence="1">
        <name>[4Fe-4S] cluster</name>
        <dbReference type="ChEBI" id="CHEBI:49883"/>
    </cofactor>
</comment>
<evidence type="ECO:0000313" key="6">
    <source>
        <dbReference type="EMBL" id="RNM29682.1"/>
    </source>
</evidence>
<evidence type="ECO:0000256" key="1">
    <source>
        <dbReference type="ARBA" id="ARBA00001966"/>
    </source>
</evidence>
<sequence>MMYYTCKYTPLEILAGFDVETQRLDPHPDTVDCANGCTHPNLCGFGKAIIETIHTQNIKEVILTDCCDVMRRIYDVLLTFEDLDFVYFLPLPHKGGKLEVDLYEQRIKDFIQAYQAYSHKTFDINKAIQAYLAQPEQPEREDPYTRLTGAHGGSLLLEKIKDTFPTVQVIDDTCSGNRYVEKEEVNAENFLHVYANHILNQRKPCMRMLHTKDRNKDEHPVGTIYHTMKFCDYYGFEYMNMKEDVNMPLLKIETDATPQSSGQLKTRLDAFAETLGVKNNKPAK</sequence>
<keyword evidence="5" id="KW-0411">Iron-sulfur</keyword>
<comment type="caution">
    <text evidence="6">The sequence shown here is derived from an EMBL/GenBank/DDBJ whole genome shotgun (WGS) entry which is preliminary data.</text>
</comment>
<proteinExistence type="inferred from homology"/>
<keyword evidence="3" id="KW-0479">Metal-binding</keyword>
<dbReference type="InterPro" id="IPR010327">
    <property type="entry name" value="FldB/FldC_alpha/beta"/>
</dbReference>
<name>A0A3N0I026_9FIRM</name>
<evidence type="ECO:0000313" key="7">
    <source>
        <dbReference type="Proteomes" id="UP000276568"/>
    </source>
</evidence>
<dbReference type="GO" id="GO:0051536">
    <property type="term" value="F:iron-sulfur cluster binding"/>
    <property type="evidence" value="ECO:0007669"/>
    <property type="project" value="UniProtKB-KW"/>
</dbReference>
<dbReference type="GO" id="GO:0016836">
    <property type="term" value="F:hydro-lyase activity"/>
    <property type="evidence" value="ECO:0007669"/>
    <property type="project" value="UniProtKB-ARBA"/>
</dbReference>
<dbReference type="GO" id="GO:0046872">
    <property type="term" value="F:metal ion binding"/>
    <property type="evidence" value="ECO:0007669"/>
    <property type="project" value="UniProtKB-KW"/>
</dbReference>
<keyword evidence="4" id="KW-0408">Iron</keyword>
<dbReference type="Proteomes" id="UP000276568">
    <property type="component" value="Unassembled WGS sequence"/>
</dbReference>
<reference evidence="6 7" key="1">
    <citation type="submission" date="2018-11" db="EMBL/GenBank/DDBJ databases">
        <title>Clostridium sp. nov., a member of the family Erysipelotrichaceae isolated from pig faeces.</title>
        <authorList>
            <person name="Chang Y.-H."/>
        </authorList>
    </citation>
    <scope>NUCLEOTIDE SEQUENCE [LARGE SCALE GENOMIC DNA]</scope>
    <source>
        <strain evidence="6 7">YH-panp20</strain>
    </source>
</reference>
<dbReference type="EMBL" id="RJQC01000003">
    <property type="protein sequence ID" value="RNM29682.1"/>
    <property type="molecule type" value="Genomic_DNA"/>
</dbReference>
<evidence type="ECO:0000256" key="5">
    <source>
        <dbReference type="ARBA" id="ARBA00023014"/>
    </source>
</evidence>
<evidence type="ECO:0000256" key="4">
    <source>
        <dbReference type="ARBA" id="ARBA00023004"/>
    </source>
</evidence>
<dbReference type="Gene3D" id="3.40.50.11890">
    <property type="match status" value="1"/>
</dbReference>
<dbReference type="AlphaFoldDB" id="A0A3N0I026"/>
<organism evidence="6 7">
    <name type="scientific">Absicoccus porci</name>
    <dbReference type="NCBI Taxonomy" id="2486576"/>
    <lineage>
        <taxon>Bacteria</taxon>
        <taxon>Bacillati</taxon>
        <taxon>Bacillota</taxon>
        <taxon>Erysipelotrichia</taxon>
        <taxon>Erysipelotrichales</taxon>
        <taxon>Erysipelotrichaceae</taxon>
        <taxon>Absicoccus</taxon>
    </lineage>
</organism>
<dbReference type="RefSeq" id="WP_128520746.1">
    <property type="nucleotide sequence ID" value="NZ_JALFCT010000070.1"/>
</dbReference>
<dbReference type="PANTHER" id="PTHR30548">
    <property type="entry name" value="2-HYDROXYGLUTARYL-COA DEHYDRATASE, D-COMPONENT-RELATED"/>
    <property type="match status" value="1"/>
</dbReference>
<evidence type="ECO:0000256" key="2">
    <source>
        <dbReference type="ARBA" id="ARBA00005806"/>
    </source>
</evidence>
<dbReference type="PANTHER" id="PTHR30548:SF5">
    <property type="entry name" value="SUBUNIT OF OXYGEN-SENSITIVE 2-HYDROXYISOCAPROYL-COA DEHYDRATASE"/>
    <property type="match status" value="1"/>
</dbReference>